<evidence type="ECO:0000313" key="2">
    <source>
        <dbReference type="Proteomes" id="UP001190700"/>
    </source>
</evidence>
<protein>
    <submittedName>
        <fullName evidence="1">Uncharacterized protein</fullName>
    </submittedName>
</protein>
<dbReference type="EMBL" id="LGRX02007877">
    <property type="protein sequence ID" value="KAK3274182.1"/>
    <property type="molecule type" value="Genomic_DNA"/>
</dbReference>
<name>A0AAE0GA08_9CHLO</name>
<proteinExistence type="predicted"/>
<reference evidence="1 2" key="1">
    <citation type="journal article" date="2015" name="Genome Biol. Evol.">
        <title>Comparative Genomics of a Bacterivorous Green Alga Reveals Evolutionary Causalities and Consequences of Phago-Mixotrophic Mode of Nutrition.</title>
        <authorList>
            <person name="Burns J.A."/>
            <person name="Paasch A."/>
            <person name="Narechania A."/>
            <person name="Kim E."/>
        </authorList>
    </citation>
    <scope>NUCLEOTIDE SEQUENCE [LARGE SCALE GENOMIC DNA]</scope>
    <source>
        <strain evidence="1 2">PLY_AMNH</strain>
    </source>
</reference>
<accession>A0AAE0GA08</accession>
<evidence type="ECO:0000313" key="1">
    <source>
        <dbReference type="EMBL" id="KAK3274182.1"/>
    </source>
</evidence>
<dbReference type="AlphaFoldDB" id="A0AAE0GA08"/>
<gene>
    <name evidence="1" type="ORF">CYMTET_17627</name>
</gene>
<keyword evidence="2" id="KW-1185">Reference proteome</keyword>
<dbReference type="Proteomes" id="UP001190700">
    <property type="component" value="Unassembled WGS sequence"/>
</dbReference>
<organism evidence="1 2">
    <name type="scientific">Cymbomonas tetramitiformis</name>
    <dbReference type="NCBI Taxonomy" id="36881"/>
    <lineage>
        <taxon>Eukaryota</taxon>
        <taxon>Viridiplantae</taxon>
        <taxon>Chlorophyta</taxon>
        <taxon>Pyramimonadophyceae</taxon>
        <taxon>Pyramimonadales</taxon>
        <taxon>Pyramimonadaceae</taxon>
        <taxon>Cymbomonas</taxon>
    </lineage>
</organism>
<sequence>MKINTYPDSKRIQDLWHVLADSAKASPHTAPLYLAVLRELRAGVPHETTIARVGRAGVSHDTTIARMGRAGVSHDTTITGAD</sequence>
<comment type="caution">
    <text evidence="1">The sequence shown here is derived from an EMBL/GenBank/DDBJ whole genome shotgun (WGS) entry which is preliminary data.</text>
</comment>